<evidence type="ECO:0000313" key="1">
    <source>
        <dbReference type="EMBL" id="KKL09410.1"/>
    </source>
</evidence>
<dbReference type="EMBL" id="LAZR01042494">
    <property type="protein sequence ID" value="KKL09410.1"/>
    <property type="molecule type" value="Genomic_DNA"/>
</dbReference>
<proteinExistence type="predicted"/>
<gene>
    <name evidence="1" type="ORF">LCGC14_2566150</name>
</gene>
<accession>A0A0F9AJ45</accession>
<protein>
    <submittedName>
        <fullName evidence="1">Uncharacterized protein</fullName>
    </submittedName>
</protein>
<organism evidence="1">
    <name type="scientific">marine sediment metagenome</name>
    <dbReference type="NCBI Taxonomy" id="412755"/>
    <lineage>
        <taxon>unclassified sequences</taxon>
        <taxon>metagenomes</taxon>
        <taxon>ecological metagenomes</taxon>
    </lineage>
</organism>
<comment type="caution">
    <text evidence="1">The sequence shown here is derived from an EMBL/GenBank/DDBJ whole genome shotgun (WGS) entry which is preliminary data.</text>
</comment>
<name>A0A0F9AJ45_9ZZZZ</name>
<dbReference type="AlphaFoldDB" id="A0A0F9AJ45"/>
<reference evidence="1" key="1">
    <citation type="journal article" date="2015" name="Nature">
        <title>Complex archaea that bridge the gap between prokaryotes and eukaryotes.</title>
        <authorList>
            <person name="Spang A."/>
            <person name="Saw J.H."/>
            <person name="Jorgensen S.L."/>
            <person name="Zaremba-Niedzwiedzka K."/>
            <person name="Martijn J."/>
            <person name="Lind A.E."/>
            <person name="van Eijk R."/>
            <person name="Schleper C."/>
            <person name="Guy L."/>
            <person name="Ettema T.J."/>
        </authorList>
    </citation>
    <scope>NUCLEOTIDE SEQUENCE</scope>
</reference>
<sequence length="51" mass="5840">MVLMHITDELDDLRELALTREVARWFWLIALGAALGLTEPVDVDKWFAIKG</sequence>